<reference evidence="1" key="1">
    <citation type="submission" date="2017-10" db="EMBL/GenBank/DDBJ databases">
        <title>Draft genome sequences of three KPC-producing Klebsiella pneumoniae Sequence-Type 15, 258 and 309, isolated from a hospital in Argentina.</title>
        <authorList>
            <person name="Nievas J."/>
            <person name="Smayevsky J."/>
            <person name="Pin Viso N."/>
            <person name="Vera P."/>
            <person name="Nicola F."/>
            <person name="Aballay D."/>
            <person name="Farber M."/>
        </authorList>
    </citation>
    <scope>NUCLEOTIDE SEQUENCE</scope>
    <source>
        <strain evidence="1">KN-ST309</strain>
    </source>
</reference>
<protein>
    <recommendedName>
        <fullName evidence="2">Lipoprotein</fullName>
    </recommendedName>
</protein>
<dbReference type="PROSITE" id="PS51257">
    <property type="entry name" value="PROKAR_LIPOPROTEIN"/>
    <property type="match status" value="1"/>
</dbReference>
<evidence type="ECO:0000313" key="1">
    <source>
        <dbReference type="EMBL" id="NCA59108.1"/>
    </source>
</evidence>
<accession>A0A6B2EVV0</accession>
<dbReference type="AlphaFoldDB" id="A0A6B2EVV0"/>
<evidence type="ECO:0008006" key="2">
    <source>
        <dbReference type="Google" id="ProtNLM"/>
    </source>
</evidence>
<sequence length="166" mass="18679">MFKIIPNMVTIMIKKAAVLSLGMVLVGCAVQKQQMPLDVYQKLAIREALADKCVSLGFMDFQTAASAKNFNARDLNSWAYDPALYQTYFSKTSEAMQSTPVDKSICDRYSVSIAQRQQQEQTAYQQQQLAAQQQQAYSQTMQAIQNAAPKTTYCNKIGWQTVCNTY</sequence>
<dbReference type="EMBL" id="PDFF01000086">
    <property type="protein sequence ID" value="NCA59108.1"/>
    <property type="molecule type" value="Genomic_DNA"/>
</dbReference>
<gene>
    <name evidence="1" type="ORF">CRN12_21415</name>
</gene>
<comment type="caution">
    <text evidence="1">The sequence shown here is derived from an EMBL/GenBank/DDBJ whole genome shotgun (WGS) entry which is preliminary data.</text>
</comment>
<proteinExistence type="predicted"/>
<organism evidence="1">
    <name type="scientific">Klebsiella pneumoniae</name>
    <dbReference type="NCBI Taxonomy" id="573"/>
    <lineage>
        <taxon>Bacteria</taxon>
        <taxon>Pseudomonadati</taxon>
        <taxon>Pseudomonadota</taxon>
        <taxon>Gammaproteobacteria</taxon>
        <taxon>Enterobacterales</taxon>
        <taxon>Enterobacteriaceae</taxon>
        <taxon>Klebsiella/Raoultella group</taxon>
        <taxon>Klebsiella</taxon>
        <taxon>Klebsiella pneumoniae complex</taxon>
    </lineage>
</organism>
<name>A0A6B2EVV0_KLEPN</name>